<dbReference type="GO" id="GO:0016787">
    <property type="term" value="F:hydrolase activity"/>
    <property type="evidence" value="ECO:0007669"/>
    <property type="project" value="UniProtKB-KW"/>
</dbReference>
<keyword evidence="3" id="KW-1185">Reference proteome</keyword>
<dbReference type="CDD" id="cd00144">
    <property type="entry name" value="MPP_PPP_family"/>
    <property type="match status" value="1"/>
</dbReference>
<protein>
    <submittedName>
        <fullName evidence="2">Metallophosphoesterase family protein</fullName>
        <ecNumber evidence="2">3.1.-.-</ecNumber>
    </submittedName>
</protein>
<dbReference type="EMBL" id="JBHMEY010000029">
    <property type="protein sequence ID" value="MFB9096960.1"/>
    <property type="molecule type" value="Genomic_DNA"/>
</dbReference>
<dbReference type="InterPro" id="IPR004843">
    <property type="entry name" value="Calcineurin-like_PHP"/>
</dbReference>
<name>A0ABV5GNI6_9FLAO</name>
<dbReference type="Proteomes" id="UP001589607">
    <property type="component" value="Unassembled WGS sequence"/>
</dbReference>
<dbReference type="PRINTS" id="PR00114">
    <property type="entry name" value="STPHPHTASE"/>
</dbReference>
<dbReference type="PANTHER" id="PTHR42850:SF4">
    <property type="entry name" value="ZINC-DEPENDENT ENDOPOLYPHOSPHATASE"/>
    <property type="match status" value="1"/>
</dbReference>
<evidence type="ECO:0000259" key="1">
    <source>
        <dbReference type="Pfam" id="PF00149"/>
    </source>
</evidence>
<evidence type="ECO:0000313" key="3">
    <source>
        <dbReference type="Proteomes" id="UP001589607"/>
    </source>
</evidence>
<dbReference type="InterPro" id="IPR006186">
    <property type="entry name" value="Ser/Thr-sp_prot-phosphatase"/>
</dbReference>
<dbReference type="PANTHER" id="PTHR42850">
    <property type="entry name" value="METALLOPHOSPHOESTERASE"/>
    <property type="match status" value="1"/>
</dbReference>
<organism evidence="2 3">
    <name type="scientific">Flavobacterium jumunjinense</name>
    <dbReference type="NCBI Taxonomy" id="998845"/>
    <lineage>
        <taxon>Bacteria</taxon>
        <taxon>Pseudomonadati</taxon>
        <taxon>Bacteroidota</taxon>
        <taxon>Flavobacteriia</taxon>
        <taxon>Flavobacteriales</taxon>
        <taxon>Flavobacteriaceae</taxon>
        <taxon>Flavobacterium</taxon>
    </lineage>
</organism>
<keyword evidence="2" id="KW-0378">Hydrolase</keyword>
<dbReference type="EC" id="3.1.-.-" evidence="2"/>
<feature type="domain" description="Calcineurin-like phosphoesterase" evidence="1">
    <location>
        <begin position="1"/>
        <end position="198"/>
    </location>
</feature>
<accession>A0ABV5GNI6</accession>
<dbReference type="InterPro" id="IPR050126">
    <property type="entry name" value="Ap4A_hydrolase"/>
</dbReference>
<evidence type="ECO:0000313" key="2">
    <source>
        <dbReference type="EMBL" id="MFB9096960.1"/>
    </source>
</evidence>
<dbReference type="RefSeq" id="WP_236457874.1">
    <property type="nucleotide sequence ID" value="NZ_CBCSGE010000005.1"/>
</dbReference>
<proteinExistence type="predicted"/>
<sequence length="241" mass="27847">MKKLVIGDIHGGLKSLHQVLNRALISKKDVLIFLGDYVDGWSQSTEVIDFLISLKNTHNCIFIKGNHDDLLLNYLKTNQAHEEWLIHGGQTTMNSYQKLSKPHIEKHIDFLESLLPYYIDEENRLFIHAGFTNQKGVEHEYFTSLFFWDRTLWETALALNPKLSKEDTKYPKRLSLYNEIFIGHTPVTKIGHETPFKAANIWNIDTGAAFTGKLTCLDIDSKHFWQSDSLPSLYPNERGRN</sequence>
<gene>
    <name evidence="2" type="ORF">ACFFVF_10570</name>
</gene>
<comment type="caution">
    <text evidence="2">The sequence shown here is derived from an EMBL/GenBank/DDBJ whole genome shotgun (WGS) entry which is preliminary data.</text>
</comment>
<dbReference type="SUPFAM" id="SSF56300">
    <property type="entry name" value="Metallo-dependent phosphatases"/>
    <property type="match status" value="1"/>
</dbReference>
<reference evidence="2 3" key="1">
    <citation type="submission" date="2024-09" db="EMBL/GenBank/DDBJ databases">
        <authorList>
            <person name="Sun Q."/>
            <person name="Mori K."/>
        </authorList>
    </citation>
    <scope>NUCLEOTIDE SEQUENCE [LARGE SCALE GENOMIC DNA]</scope>
    <source>
        <strain evidence="2 3">CECT 7955</strain>
    </source>
</reference>
<dbReference type="InterPro" id="IPR029052">
    <property type="entry name" value="Metallo-depent_PP-like"/>
</dbReference>
<dbReference type="Gene3D" id="3.60.21.10">
    <property type="match status" value="1"/>
</dbReference>
<dbReference type="Pfam" id="PF00149">
    <property type="entry name" value="Metallophos"/>
    <property type="match status" value="1"/>
</dbReference>